<protein>
    <submittedName>
        <fullName evidence="2">DNA-binding transcriptional repressor LrhA</fullName>
    </submittedName>
</protein>
<keyword evidence="2" id="KW-0238">DNA-binding</keyword>
<name>A0A0T5PBJ3_9RHOB</name>
<dbReference type="GO" id="GO:0003677">
    <property type="term" value="F:DNA binding"/>
    <property type="evidence" value="ECO:0007669"/>
    <property type="project" value="UniProtKB-KW"/>
</dbReference>
<dbReference type="STRING" id="540747.SAMN04488031_10448"/>
<dbReference type="OrthoDB" id="9803735at2"/>
<evidence type="ECO:0000313" key="3">
    <source>
        <dbReference type="Proteomes" id="UP000051401"/>
    </source>
</evidence>
<dbReference type="RefSeq" id="WP_057814991.1">
    <property type="nucleotide sequence ID" value="NZ_CP031598.1"/>
</dbReference>
<dbReference type="EMBL" id="CP031598">
    <property type="protein sequence ID" value="QEW25709.1"/>
    <property type="molecule type" value="Genomic_DNA"/>
</dbReference>
<dbReference type="EMBL" id="LAXI01000003">
    <property type="protein sequence ID" value="KRS18665.1"/>
    <property type="molecule type" value="Genomic_DNA"/>
</dbReference>
<dbReference type="AlphaFoldDB" id="A0A0T5PBJ3"/>
<gene>
    <name evidence="2" type="ORF">RIdsm_01498</name>
    <name evidence="1" type="ORF">XM52_07825</name>
</gene>
<organism evidence="1 3">
    <name type="scientific">Roseovarius indicus</name>
    <dbReference type="NCBI Taxonomy" id="540747"/>
    <lineage>
        <taxon>Bacteria</taxon>
        <taxon>Pseudomonadati</taxon>
        <taxon>Pseudomonadota</taxon>
        <taxon>Alphaproteobacteria</taxon>
        <taxon>Rhodobacterales</taxon>
        <taxon>Roseobacteraceae</taxon>
        <taxon>Roseovarius</taxon>
    </lineage>
</organism>
<dbReference type="Proteomes" id="UP000051401">
    <property type="component" value="Unassembled WGS sequence"/>
</dbReference>
<dbReference type="PATRIC" id="fig|540747.5.peg.3938"/>
<keyword evidence="3" id="KW-1185">Reference proteome</keyword>
<evidence type="ECO:0000313" key="1">
    <source>
        <dbReference type="EMBL" id="KRS18665.1"/>
    </source>
</evidence>
<proteinExistence type="predicted"/>
<reference evidence="1 3" key="1">
    <citation type="submission" date="2015-04" db="EMBL/GenBank/DDBJ databases">
        <title>The draft genome sequence of Roseovarius indicus B108T.</title>
        <authorList>
            <person name="Li G."/>
            <person name="Lai Q."/>
            <person name="Shao Z."/>
            <person name="Yan P."/>
        </authorList>
    </citation>
    <scope>NUCLEOTIDE SEQUENCE [LARGE SCALE GENOMIC DNA]</scope>
    <source>
        <strain evidence="1 3">B108</strain>
    </source>
</reference>
<accession>A0A0T5PBJ3</accession>
<dbReference type="Gene3D" id="3.40.190.10">
    <property type="entry name" value="Periplasmic binding protein-like II"/>
    <property type="match status" value="1"/>
</dbReference>
<reference evidence="2 4" key="2">
    <citation type="submission" date="2018-08" db="EMBL/GenBank/DDBJ databases">
        <title>Genetic Globetrotter - A new plasmid hitch-hiking vast phylogenetic and geographic distances.</title>
        <authorList>
            <person name="Vollmers J."/>
            <person name="Petersen J."/>
        </authorList>
    </citation>
    <scope>NUCLEOTIDE SEQUENCE [LARGE SCALE GENOMIC DNA]</scope>
    <source>
        <strain evidence="2 4">DSM 26383</strain>
    </source>
</reference>
<sequence length="100" mass="11118">MGAVLDHSQTRWRAVLTTPNLPAVWAGLRSGLGIVVRMDHGRPEDLACVGAELDLPDLPNIDVRLLRAPKLSRFAERLARVLREETLRHLGPAESQHGKR</sequence>
<dbReference type="Proteomes" id="UP000325785">
    <property type="component" value="Chromosome"/>
</dbReference>
<dbReference type="KEGG" id="rid:RIdsm_01498"/>
<evidence type="ECO:0000313" key="2">
    <source>
        <dbReference type="EMBL" id="QEW25709.1"/>
    </source>
</evidence>
<evidence type="ECO:0000313" key="4">
    <source>
        <dbReference type="Proteomes" id="UP000325785"/>
    </source>
</evidence>